<evidence type="ECO:0000313" key="2">
    <source>
        <dbReference type="Proteomes" id="UP000027997"/>
    </source>
</evidence>
<accession>A0A081KAA5</accession>
<name>A0A081KAA5_9GAMM</name>
<organism evidence="1 2">
    <name type="scientific">Endozoicomonas elysicola</name>
    <dbReference type="NCBI Taxonomy" id="305900"/>
    <lineage>
        <taxon>Bacteria</taxon>
        <taxon>Pseudomonadati</taxon>
        <taxon>Pseudomonadota</taxon>
        <taxon>Gammaproteobacteria</taxon>
        <taxon>Oceanospirillales</taxon>
        <taxon>Endozoicomonadaceae</taxon>
        <taxon>Endozoicomonas</taxon>
    </lineage>
</organism>
<dbReference type="EMBL" id="JOJP01000001">
    <property type="protein sequence ID" value="KEI71081.1"/>
    <property type="molecule type" value="Genomic_DNA"/>
</dbReference>
<protein>
    <submittedName>
        <fullName evidence="1">Uncharacterized protein</fullName>
    </submittedName>
</protein>
<dbReference type="RefSeq" id="WP_020585024.1">
    <property type="nucleotide sequence ID" value="NZ_JOJP01000001.1"/>
</dbReference>
<reference evidence="1 2" key="1">
    <citation type="submission" date="2014-06" db="EMBL/GenBank/DDBJ databases">
        <title>Whole Genome Sequences of Three Symbiotic Endozoicomonas Bacteria.</title>
        <authorList>
            <person name="Neave M.J."/>
            <person name="Apprill A."/>
            <person name="Voolstra C.R."/>
        </authorList>
    </citation>
    <scope>NUCLEOTIDE SEQUENCE [LARGE SCALE GENOMIC DNA]</scope>
    <source>
        <strain evidence="1 2">DSM 22380</strain>
    </source>
</reference>
<proteinExistence type="predicted"/>
<dbReference type="AlphaFoldDB" id="A0A081KAA5"/>
<sequence>MLRIEKYTLRDGQAGWQAHLVKPHCSKIRETRRFSYSDYGDFAFQKALDWIESQYYQPAANDADNEYPAITTMDKY</sequence>
<keyword evidence="2" id="KW-1185">Reference proteome</keyword>
<dbReference type="Proteomes" id="UP000027997">
    <property type="component" value="Unassembled WGS sequence"/>
</dbReference>
<gene>
    <name evidence="1" type="ORF">GV64_10280</name>
</gene>
<comment type="caution">
    <text evidence="1">The sequence shown here is derived from an EMBL/GenBank/DDBJ whole genome shotgun (WGS) entry which is preliminary data.</text>
</comment>
<dbReference type="STRING" id="305900.GV64_10280"/>
<evidence type="ECO:0000313" key="1">
    <source>
        <dbReference type="EMBL" id="KEI71081.1"/>
    </source>
</evidence>